<evidence type="ECO:0000313" key="1">
    <source>
        <dbReference type="EMBL" id="KAG0412681.1"/>
    </source>
</evidence>
<comment type="caution">
    <text evidence="1">The sequence shown here is derived from an EMBL/GenBank/DDBJ whole genome shotgun (WGS) entry which is preliminary data.</text>
</comment>
<dbReference type="EMBL" id="JABSTQ010011330">
    <property type="protein sequence ID" value="KAG0412681.1"/>
    <property type="molecule type" value="Genomic_DNA"/>
</dbReference>
<gene>
    <name evidence="1" type="ORF">HPB47_010165</name>
</gene>
<protein>
    <submittedName>
        <fullName evidence="1">Uncharacterized protein</fullName>
    </submittedName>
</protein>
<dbReference type="Proteomes" id="UP000805193">
    <property type="component" value="Unassembled WGS sequence"/>
</dbReference>
<sequence>MHRAVTPTPLKPGKARFRTATGDSGGGGGGGGGSGADSSVPGTRERMKDITLRVSSIELPDARLSSDERCNARPSNGKMKCRRYCAGRAPRSTFPAGDAWTLHEDAASTRFQPGPSATAGRVVGRGPRSLSKVTENHFQEQTNEEYPSRSTASARYFFPVETCGPAWNVAVSPVSFVARRRPPHFQTKLELSFSPTVAVCTGCSTKVALPSPDDGKWPYGARGSSYGQL</sequence>
<organism evidence="1 2">
    <name type="scientific">Ixodes persulcatus</name>
    <name type="common">Taiga tick</name>
    <dbReference type="NCBI Taxonomy" id="34615"/>
    <lineage>
        <taxon>Eukaryota</taxon>
        <taxon>Metazoa</taxon>
        <taxon>Ecdysozoa</taxon>
        <taxon>Arthropoda</taxon>
        <taxon>Chelicerata</taxon>
        <taxon>Arachnida</taxon>
        <taxon>Acari</taxon>
        <taxon>Parasitiformes</taxon>
        <taxon>Ixodida</taxon>
        <taxon>Ixodoidea</taxon>
        <taxon>Ixodidae</taxon>
        <taxon>Ixodinae</taxon>
        <taxon>Ixodes</taxon>
    </lineage>
</organism>
<proteinExistence type="predicted"/>
<accession>A0AC60P014</accession>
<reference evidence="1 2" key="1">
    <citation type="journal article" date="2020" name="Cell">
        <title>Large-Scale Comparative Analyses of Tick Genomes Elucidate Their Genetic Diversity and Vector Capacities.</title>
        <authorList>
            <consortium name="Tick Genome and Microbiome Consortium (TIGMIC)"/>
            <person name="Jia N."/>
            <person name="Wang J."/>
            <person name="Shi W."/>
            <person name="Du L."/>
            <person name="Sun Y."/>
            <person name="Zhan W."/>
            <person name="Jiang J.F."/>
            <person name="Wang Q."/>
            <person name="Zhang B."/>
            <person name="Ji P."/>
            <person name="Bell-Sakyi L."/>
            <person name="Cui X.M."/>
            <person name="Yuan T.T."/>
            <person name="Jiang B.G."/>
            <person name="Yang W.F."/>
            <person name="Lam T.T."/>
            <person name="Chang Q.C."/>
            <person name="Ding S.J."/>
            <person name="Wang X.J."/>
            <person name="Zhu J.G."/>
            <person name="Ruan X.D."/>
            <person name="Zhao L."/>
            <person name="Wei J.T."/>
            <person name="Ye R.Z."/>
            <person name="Que T.C."/>
            <person name="Du C.H."/>
            <person name="Zhou Y.H."/>
            <person name="Cheng J.X."/>
            <person name="Dai P.F."/>
            <person name="Guo W.B."/>
            <person name="Han X.H."/>
            <person name="Huang E.J."/>
            <person name="Li L.F."/>
            <person name="Wei W."/>
            <person name="Gao Y.C."/>
            <person name="Liu J.Z."/>
            <person name="Shao H.Z."/>
            <person name="Wang X."/>
            <person name="Wang C.C."/>
            <person name="Yang T.C."/>
            <person name="Huo Q.B."/>
            <person name="Li W."/>
            <person name="Chen H.Y."/>
            <person name="Chen S.E."/>
            <person name="Zhou L.G."/>
            <person name="Ni X.B."/>
            <person name="Tian J.H."/>
            <person name="Sheng Y."/>
            <person name="Liu T."/>
            <person name="Pan Y.S."/>
            <person name="Xia L.Y."/>
            <person name="Li J."/>
            <person name="Zhao F."/>
            <person name="Cao W.C."/>
        </authorList>
    </citation>
    <scope>NUCLEOTIDE SEQUENCE [LARGE SCALE GENOMIC DNA]</scope>
    <source>
        <strain evidence="1">Iper-2018</strain>
    </source>
</reference>
<evidence type="ECO:0000313" key="2">
    <source>
        <dbReference type="Proteomes" id="UP000805193"/>
    </source>
</evidence>
<keyword evidence="2" id="KW-1185">Reference proteome</keyword>
<name>A0AC60P014_IXOPE</name>